<evidence type="ECO:0000313" key="3">
    <source>
        <dbReference type="EMBL" id="MCI04281.1"/>
    </source>
</evidence>
<evidence type="ECO:0000256" key="1">
    <source>
        <dbReference type="SAM" id="MobiDB-lite"/>
    </source>
</evidence>
<protein>
    <submittedName>
        <fullName evidence="3">CC-NBS-LRR resistance protein</fullName>
    </submittedName>
</protein>
<dbReference type="Gene3D" id="3.80.10.10">
    <property type="entry name" value="Ribonuclease Inhibitor"/>
    <property type="match status" value="1"/>
</dbReference>
<dbReference type="EMBL" id="LXQA010054856">
    <property type="protein sequence ID" value="MCI04281.1"/>
    <property type="molecule type" value="Genomic_DNA"/>
</dbReference>
<dbReference type="InterPro" id="IPR056789">
    <property type="entry name" value="LRR_R13L1-DRL21"/>
</dbReference>
<gene>
    <name evidence="3" type="ORF">A2U01_0025328</name>
</gene>
<proteinExistence type="predicted"/>
<dbReference type="Pfam" id="PF25019">
    <property type="entry name" value="LRR_R13L1-DRL21"/>
    <property type="match status" value="1"/>
</dbReference>
<feature type="non-terminal residue" evidence="3">
    <location>
        <position position="219"/>
    </location>
</feature>
<name>A0A392NWU6_9FABA</name>
<evidence type="ECO:0000259" key="2">
    <source>
        <dbReference type="Pfam" id="PF25019"/>
    </source>
</evidence>
<sequence>MPAGIDKLTSLQTLSLFVASKKPVATGGLRELTNLNNLRGNLEILHLEQVKFSPSNDTAKDAFLKNKEHLQHLTLRWDHDDDQEKSEEKKNSTTTPEFFDSLKELTISDCPNLRSWWKNDEILKNNRPSFTCISKLTIRCCPKLECMPLCTDLDEELVLVDSKVRSMRETEALLLPLSKLKSMVIELIEESPPQSWLKDFTSLEELHIRYCSNLKSLPQ</sequence>
<keyword evidence="4" id="KW-1185">Reference proteome</keyword>
<feature type="region of interest" description="Disordered" evidence="1">
    <location>
        <begin position="75"/>
        <end position="95"/>
    </location>
</feature>
<dbReference type="SUPFAM" id="SSF52058">
    <property type="entry name" value="L domain-like"/>
    <property type="match status" value="1"/>
</dbReference>
<organism evidence="3 4">
    <name type="scientific">Trifolium medium</name>
    <dbReference type="NCBI Taxonomy" id="97028"/>
    <lineage>
        <taxon>Eukaryota</taxon>
        <taxon>Viridiplantae</taxon>
        <taxon>Streptophyta</taxon>
        <taxon>Embryophyta</taxon>
        <taxon>Tracheophyta</taxon>
        <taxon>Spermatophyta</taxon>
        <taxon>Magnoliopsida</taxon>
        <taxon>eudicotyledons</taxon>
        <taxon>Gunneridae</taxon>
        <taxon>Pentapetalae</taxon>
        <taxon>rosids</taxon>
        <taxon>fabids</taxon>
        <taxon>Fabales</taxon>
        <taxon>Fabaceae</taxon>
        <taxon>Papilionoideae</taxon>
        <taxon>50 kb inversion clade</taxon>
        <taxon>NPAAA clade</taxon>
        <taxon>Hologalegina</taxon>
        <taxon>IRL clade</taxon>
        <taxon>Trifolieae</taxon>
        <taxon>Trifolium</taxon>
    </lineage>
</organism>
<evidence type="ECO:0000313" key="4">
    <source>
        <dbReference type="Proteomes" id="UP000265520"/>
    </source>
</evidence>
<comment type="caution">
    <text evidence="3">The sequence shown here is derived from an EMBL/GenBank/DDBJ whole genome shotgun (WGS) entry which is preliminary data.</text>
</comment>
<dbReference type="AlphaFoldDB" id="A0A392NWU6"/>
<feature type="domain" description="R13L1/DRL21-like LRR repeat region" evidence="2">
    <location>
        <begin position="29"/>
        <end position="154"/>
    </location>
</feature>
<dbReference type="PANTHER" id="PTHR47186:SF13">
    <property type="entry name" value="DISEASE RESISTANCE PROTEIN RGA3"/>
    <property type="match status" value="1"/>
</dbReference>
<dbReference type="InterPro" id="IPR032675">
    <property type="entry name" value="LRR_dom_sf"/>
</dbReference>
<accession>A0A392NWU6</accession>
<reference evidence="3 4" key="1">
    <citation type="journal article" date="2018" name="Front. Plant Sci.">
        <title>Red Clover (Trifolium pratense) and Zigzag Clover (T. medium) - A Picture of Genomic Similarities and Differences.</title>
        <authorList>
            <person name="Dluhosova J."/>
            <person name="Istvanek J."/>
            <person name="Nedelnik J."/>
            <person name="Repkova J."/>
        </authorList>
    </citation>
    <scope>NUCLEOTIDE SEQUENCE [LARGE SCALE GENOMIC DNA]</scope>
    <source>
        <strain evidence="4">cv. 10/8</strain>
        <tissue evidence="3">Leaf</tissue>
    </source>
</reference>
<dbReference type="PANTHER" id="PTHR47186">
    <property type="entry name" value="LEUCINE-RICH REPEAT-CONTAINING PROTEIN 57"/>
    <property type="match status" value="1"/>
</dbReference>
<dbReference type="Proteomes" id="UP000265520">
    <property type="component" value="Unassembled WGS sequence"/>
</dbReference>